<comment type="subcellular location">
    <subcellularLocation>
        <location evidence="1">Secreted</location>
    </subcellularLocation>
</comment>
<dbReference type="RefSeq" id="XP_009540335.1">
    <property type="nucleotide sequence ID" value="XM_009542040.1"/>
</dbReference>
<feature type="non-terminal residue" evidence="4">
    <location>
        <position position="1"/>
    </location>
</feature>
<dbReference type="GO" id="GO:0005576">
    <property type="term" value="C:extracellular region"/>
    <property type="evidence" value="ECO:0007669"/>
    <property type="project" value="UniProtKB-SubCell"/>
</dbReference>
<comment type="similarity">
    <text evidence="2">Belongs to the cerato-platanin family.</text>
</comment>
<dbReference type="KEGG" id="hir:HETIRDRAFT_41461"/>
<proteinExistence type="inferred from homology"/>
<keyword evidence="3" id="KW-0964">Secreted</keyword>
<dbReference type="CDD" id="cd22778">
    <property type="entry name" value="DPBB_CEPL-like"/>
    <property type="match status" value="1"/>
</dbReference>
<dbReference type="AlphaFoldDB" id="W4KM12"/>
<gene>
    <name evidence="4" type="primary">CerPla3</name>
    <name evidence="4" type="ORF">HETIRDRAFT_41461</name>
</gene>
<evidence type="ECO:0000256" key="2">
    <source>
        <dbReference type="ARBA" id="ARBA00010421"/>
    </source>
</evidence>
<dbReference type="InParanoid" id="W4KM12"/>
<dbReference type="GeneID" id="20673190"/>
<dbReference type="SUPFAM" id="SSF50685">
    <property type="entry name" value="Barwin-like endoglucanases"/>
    <property type="match status" value="1"/>
</dbReference>
<dbReference type="eggNOG" id="ENOG502SQTH">
    <property type="taxonomic scope" value="Eukaryota"/>
</dbReference>
<reference evidence="4 5" key="1">
    <citation type="journal article" date="2012" name="New Phytol.">
        <title>Insight into trade-off between wood decay and parasitism from the genome of a fungal forest pathogen.</title>
        <authorList>
            <person name="Olson A."/>
            <person name="Aerts A."/>
            <person name="Asiegbu F."/>
            <person name="Belbahri L."/>
            <person name="Bouzid O."/>
            <person name="Broberg A."/>
            <person name="Canback B."/>
            <person name="Coutinho P.M."/>
            <person name="Cullen D."/>
            <person name="Dalman K."/>
            <person name="Deflorio G."/>
            <person name="van Diepen L.T."/>
            <person name="Dunand C."/>
            <person name="Duplessis S."/>
            <person name="Durling M."/>
            <person name="Gonthier P."/>
            <person name="Grimwood J."/>
            <person name="Fossdal C.G."/>
            <person name="Hansson D."/>
            <person name="Henrissat B."/>
            <person name="Hietala A."/>
            <person name="Himmelstrand K."/>
            <person name="Hoffmeister D."/>
            <person name="Hogberg N."/>
            <person name="James T.Y."/>
            <person name="Karlsson M."/>
            <person name="Kohler A."/>
            <person name="Kues U."/>
            <person name="Lee Y.H."/>
            <person name="Lin Y.C."/>
            <person name="Lind M."/>
            <person name="Lindquist E."/>
            <person name="Lombard V."/>
            <person name="Lucas S."/>
            <person name="Lunden K."/>
            <person name="Morin E."/>
            <person name="Murat C."/>
            <person name="Park J."/>
            <person name="Raffaello T."/>
            <person name="Rouze P."/>
            <person name="Salamov A."/>
            <person name="Schmutz J."/>
            <person name="Solheim H."/>
            <person name="Stahlberg J."/>
            <person name="Velez H."/>
            <person name="de Vries R.P."/>
            <person name="Wiebenga A."/>
            <person name="Woodward S."/>
            <person name="Yakovlev I."/>
            <person name="Garbelotto M."/>
            <person name="Martin F."/>
            <person name="Grigoriev I.V."/>
            <person name="Stenlid J."/>
        </authorList>
    </citation>
    <scope>NUCLEOTIDE SEQUENCE [LARGE SCALE GENOMIC DNA]</scope>
    <source>
        <strain evidence="4 5">TC 32-1</strain>
    </source>
</reference>
<dbReference type="EMBL" id="KI925454">
    <property type="protein sequence ID" value="ETW86842.1"/>
    <property type="molecule type" value="Genomic_DNA"/>
</dbReference>
<protein>
    <submittedName>
        <fullName evidence="4">Cerato-platanin</fullName>
    </submittedName>
</protein>
<accession>W4KM12</accession>
<name>W4KM12_HETIT</name>
<evidence type="ECO:0000313" key="5">
    <source>
        <dbReference type="Proteomes" id="UP000030671"/>
    </source>
</evidence>
<evidence type="ECO:0000256" key="1">
    <source>
        <dbReference type="ARBA" id="ARBA00004613"/>
    </source>
</evidence>
<dbReference type="InterPro" id="IPR036908">
    <property type="entry name" value="RlpA-like_sf"/>
</dbReference>
<dbReference type="Gene3D" id="2.40.40.10">
    <property type="entry name" value="RlpA-like domain"/>
    <property type="match status" value="1"/>
</dbReference>
<dbReference type="HOGENOM" id="CLU_111635_0_0_1"/>
<dbReference type="InterPro" id="IPR010829">
    <property type="entry name" value="Cerato-platanin"/>
</dbReference>
<evidence type="ECO:0000256" key="3">
    <source>
        <dbReference type="ARBA" id="ARBA00022525"/>
    </source>
</evidence>
<dbReference type="Pfam" id="PF07249">
    <property type="entry name" value="Cerato-platanin"/>
    <property type="match status" value="1"/>
</dbReference>
<dbReference type="Proteomes" id="UP000030671">
    <property type="component" value="Unassembled WGS sequence"/>
</dbReference>
<keyword evidence="5" id="KW-1185">Reference proteome</keyword>
<dbReference type="STRING" id="747525.W4KM12"/>
<sequence length="118" mass="12268">LTYDTVFDNKAGSMNTAACSNGPHGLASKFPTFGDLPDYPYVGGVFAVSSWNSANCGTCWAVTYPETGVTINVLAIDVASPGFNVAQAAMDKLTNGKATQLGKVEVNVEQVPTSACKL</sequence>
<evidence type="ECO:0000313" key="4">
    <source>
        <dbReference type="EMBL" id="ETW86842.1"/>
    </source>
</evidence>
<organism evidence="4 5">
    <name type="scientific">Heterobasidion irregulare (strain TC 32-1)</name>
    <dbReference type="NCBI Taxonomy" id="747525"/>
    <lineage>
        <taxon>Eukaryota</taxon>
        <taxon>Fungi</taxon>
        <taxon>Dikarya</taxon>
        <taxon>Basidiomycota</taxon>
        <taxon>Agaricomycotina</taxon>
        <taxon>Agaricomycetes</taxon>
        <taxon>Russulales</taxon>
        <taxon>Bondarzewiaceae</taxon>
        <taxon>Heterobasidion</taxon>
        <taxon>Heterobasidion annosum species complex</taxon>
    </lineage>
</organism>
<dbReference type="OrthoDB" id="4898945at2759"/>